<name>A0A2V1GSM9_9GAMM</name>
<keyword evidence="2 4" id="KW-0808">Transferase</keyword>
<sequence>MTTSTTLPRLLEASQLSERLSDPQILLVDMGTAERYQQQHIPGAIFLDYNLLTLNQQPAPGLLPPLSQLKQTLASHGIDGSKTIIAYDDMGGGRSARLMWVLEQFGLKNSCYLNGGLPSWIRAGLPLESEVNLPEVVDNQFIFSGKSLISKTELLALLGEDQLVIWDARSPQEFSGEKKLANLAGHIPGAVNLDWRKTWSADDAMRMLPLKDLQRQLDQQGITKDKLIVTHCQTHHRSSYTWLIMTLLGYSRVKGYAGSWGEWGNSDDTPVEN</sequence>
<gene>
    <name evidence="4" type="ORF">DC094_14915</name>
</gene>
<dbReference type="PROSITE" id="PS00683">
    <property type="entry name" value="RHODANESE_2"/>
    <property type="match status" value="1"/>
</dbReference>
<protein>
    <recommendedName>
        <fullName evidence="2">Sulfurtransferase</fullName>
    </recommendedName>
</protein>
<dbReference type="OrthoDB" id="9781034at2"/>
<evidence type="ECO:0000259" key="3">
    <source>
        <dbReference type="PROSITE" id="PS50206"/>
    </source>
</evidence>
<evidence type="ECO:0000256" key="1">
    <source>
        <dbReference type="ARBA" id="ARBA00022737"/>
    </source>
</evidence>
<dbReference type="InterPro" id="IPR051126">
    <property type="entry name" value="Thiosulfate_sulfurtransferase"/>
</dbReference>
<dbReference type="RefSeq" id="WP_116687919.1">
    <property type="nucleotide sequence ID" value="NZ_CAWNYD010000006.1"/>
</dbReference>
<evidence type="ECO:0000313" key="5">
    <source>
        <dbReference type="Proteomes" id="UP000244906"/>
    </source>
</evidence>
<dbReference type="PROSITE" id="PS50206">
    <property type="entry name" value="RHODANESE_3"/>
    <property type="match status" value="2"/>
</dbReference>
<feature type="domain" description="Rhodanese" evidence="3">
    <location>
        <begin position="21"/>
        <end position="129"/>
    </location>
</feature>
<dbReference type="CDD" id="cd01449">
    <property type="entry name" value="TST_Repeat_2"/>
    <property type="match status" value="1"/>
</dbReference>
<dbReference type="Proteomes" id="UP000244906">
    <property type="component" value="Unassembled WGS sequence"/>
</dbReference>
<dbReference type="EMBL" id="QDDL01000006">
    <property type="protein sequence ID" value="PVZ67723.1"/>
    <property type="molecule type" value="Genomic_DNA"/>
</dbReference>
<dbReference type="SUPFAM" id="SSF52821">
    <property type="entry name" value="Rhodanese/Cell cycle control phosphatase"/>
    <property type="match status" value="2"/>
</dbReference>
<dbReference type="Pfam" id="PF00581">
    <property type="entry name" value="Rhodanese"/>
    <property type="match status" value="2"/>
</dbReference>
<dbReference type="PROSITE" id="PS00380">
    <property type="entry name" value="RHODANESE_1"/>
    <property type="match status" value="1"/>
</dbReference>
<feature type="domain" description="Rhodanese" evidence="3">
    <location>
        <begin position="159"/>
        <end position="272"/>
    </location>
</feature>
<dbReference type="InterPro" id="IPR036873">
    <property type="entry name" value="Rhodanese-like_dom_sf"/>
</dbReference>
<dbReference type="PANTHER" id="PTHR43855:SF1">
    <property type="entry name" value="THIOSULFATE SULFURTRANSFERASE"/>
    <property type="match status" value="1"/>
</dbReference>
<dbReference type="AlphaFoldDB" id="A0A2V1GSM9"/>
<dbReference type="PANTHER" id="PTHR43855">
    <property type="entry name" value="THIOSULFATE SULFURTRANSFERASE"/>
    <property type="match status" value="1"/>
</dbReference>
<evidence type="ECO:0000313" key="4">
    <source>
        <dbReference type="EMBL" id="PVZ67723.1"/>
    </source>
</evidence>
<organism evidence="4 5">
    <name type="scientific">Pelagibaculum spongiae</name>
    <dbReference type="NCBI Taxonomy" id="2080658"/>
    <lineage>
        <taxon>Bacteria</taxon>
        <taxon>Pseudomonadati</taxon>
        <taxon>Pseudomonadota</taxon>
        <taxon>Gammaproteobacteria</taxon>
        <taxon>Oceanospirillales</taxon>
        <taxon>Pelagibaculum</taxon>
    </lineage>
</organism>
<comment type="caution">
    <text evidence="4">The sequence shown here is derived from an EMBL/GenBank/DDBJ whole genome shotgun (WGS) entry which is preliminary data.</text>
</comment>
<dbReference type="CDD" id="cd01448">
    <property type="entry name" value="TST_Repeat_1"/>
    <property type="match status" value="1"/>
</dbReference>
<dbReference type="GO" id="GO:0004792">
    <property type="term" value="F:thiosulfate-cyanide sulfurtransferase activity"/>
    <property type="evidence" value="ECO:0007669"/>
    <property type="project" value="InterPro"/>
</dbReference>
<dbReference type="Gene3D" id="3.40.250.10">
    <property type="entry name" value="Rhodanese-like domain"/>
    <property type="match status" value="2"/>
</dbReference>
<keyword evidence="5" id="KW-1185">Reference proteome</keyword>
<evidence type="ECO:0000256" key="2">
    <source>
        <dbReference type="RuleBase" id="RU000507"/>
    </source>
</evidence>
<accession>A0A2V1GSM9</accession>
<keyword evidence="1" id="KW-0677">Repeat</keyword>
<dbReference type="InterPro" id="IPR001307">
    <property type="entry name" value="Thiosulphate_STrfase_CS"/>
</dbReference>
<proteinExistence type="predicted"/>
<reference evidence="4 5" key="1">
    <citation type="submission" date="2018-04" db="EMBL/GenBank/DDBJ databases">
        <title>Thalassorhabdus spongiae gen. nov., sp. nov., isolated from a marine sponge in South-West Iceland.</title>
        <authorList>
            <person name="Knobloch S."/>
            <person name="Daussin A."/>
            <person name="Johannsson R."/>
            <person name="Marteinsson V.T."/>
        </authorList>
    </citation>
    <scope>NUCLEOTIDE SEQUENCE [LARGE SCALE GENOMIC DNA]</scope>
    <source>
        <strain evidence="4 5">Hp12</strain>
    </source>
</reference>
<dbReference type="SMART" id="SM00450">
    <property type="entry name" value="RHOD"/>
    <property type="match status" value="2"/>
</dbReference>
<dbReference type="InterPro" id="IPR001763">
    <property type="entry name" value="Rhodanese-like_dom"/>
</dbReference>